<name>A0A559MGF5_9HELO</name>
<gene>
    <name evidence="2" type="primary">het-6_1</name>
    <name evidence="2" type="ORF">LAWI1_G001500</name>
</gene>
<comment type="caution">
    <text evidence="2">The sequence shown here is derived from an EMBL/GenBank/DDBJ whole genome shotgun (WGS) entry which is preliminary data.</text>
</comment>
<dbReference type="Pfam" id="PF06985">
    <property type="entry name" value="HET"/>
    <property type="match status" value="1"/>
</dbReference>
<sequence>MRFDSSFFYPLLIKTMSFIAIFSLQHSVKVLSSTLFLVHGVIHSMRDGLAMYQTALKVETIRLEGIEVQATENLVLALKRLRFCVSEHTPGDNKLAGRVLWVDALCIDQSNIPERQQQVAIMKDVYSSARQVLIWLGEHDEFSRKAIPFFETIRESQDHSDRWERAVKAGYLKPGDDLLNDENHRESWIALDHFFGRVFFLIGGDVLKFDVFSTTVEFLNTMSAYHYGARRFQILRSIAGPNKNPMFNEDEWGNWVKAIMTIQTASYYQQSPEDVPYARIFEVCSWRMATDLRDHVYGCLGLLDTSVSSHIEIDYNKSVGSTYALLTRLTMQNMNSPLKLLNRSLTKPSRHNTNAKIHDLPSWAVDWSDPVSTNIMGSSFFLPERKPLYQATGEYEGAIVFSPDGMQLGLAGCVVSTVDICVDNPRELILRCISNLKLDGQPDICAEKDRIAIQQELTNDAMPAYQALVDLLQNIQSDGEETGEVGAESLDLLESNAVWRTMYADRWPPDLTQPGTWKLVGEW</sequence>
<dbReference type="PANTHER" id="PTHR24148:SF82">
    <property type="entry name" value="HETEROKARYON INCOMPATIBILITY DOMAIN-CONTAINING PROTEIN"/>
    <property type="match status" value="1"/>
</dbReference>
<dbReference type="EMBL" id="QGML01000403">
    <property type="protein sequence ID" value="TVY92036.1"/>
    <property type="molecule type" value="Genomic_DNA"/>
</dbReference>
<evidence type="ECO:0000313" key="2">
    <source>
        <dbReference type="EMBL" id="TVY92036.1"/>
    </source>
</evidence>
<protein>
    <submittedName>
        <fullName evidence="2">Heterokaryon incompatibility protein 6,OR allele</fullName>
    </submittedName>
</protein>
<reference evidence="2 3" key="1">
    <citation type="submission" date="2018-05" db="EMBL/GenBank/DDBJ databases">
        <title>Genome sequencing and assembly of the regulated plant pathogen Lachnellula willkommii and related sister species for the development of diagnostic species identification markers.</title>
        <authorList>
            <person name="Giroux E."/>
            <person name="Bilodeau G."/>
        </authorList>
    </citation>
    <scope>NUCLEOTIDE SEQUENCE [LARGE SCALE GENOMIC DNA]</scope>
    <source>
        <strain evidence="2 3">CBS 172.35</strain>
    </source>
</reference>
<accession>A0A559MGF5</accession>
<feature type="domain" description="Heterokaryon incompatibility" evidence="1">
    <location>
        <begin position="54"/>
        <end position="177"/>
    </location>
</feature>
<organism evidence="2 3">
    <name type="scientific">Lachnellula willkommii</name>
    <dbReference type="NCBI Taxonomy" id="215461"/>
    <lineage>
        <taxon>Eukaryota</taxon>
        <taxon>Fungi</taxon>
        <taxon>Dikarya</taxon>
        <taxon>Ascomycota</taxon>
        <taxon>Pezizomycotina</taxon>
        <taxon>Leotiomycetes</taxon>
        <taxon>Helotiales</taxon>
        <taxon>Lachnaceae</taxon>
        <taxon>Lachnellula</taxon>
    </lineage>
</organism>
<dbReference type="Proteomes" id="UP000315522">
    <property type="component" value="Unassembled WGS sequence"/>
</dbReference>
<dbReference type="InterPro" id="IPR010730">
    <property type="entry name" value="HET"/>
</dbReference>
<proteinExistence type="predicted"/>
<evidence type="ECO:0000313" key="3">
    <source>
        <dbReference type="Proteomes" id="UP000315522"/>
    </source>
</evidence>
<keyword evidence="3" id="KW-1185">Reference proteome</keyword>
<dbReference type="AlphaFoldDB" id="A0A559MGF5"/>
<evidence type="ECO:0000259" key="1">
    <source>
        <dbReference type="Pfam" id="PF06985"/>
    </source>
</evidence>
<dbReference type="PANTHER" id="PTHR24148">
    <property type="entry name" value="ANKYRIN REPEAT DOMAIN-CONTAINING PROTEIN 39 HOMOLOG-RELATED"/>
    <property type="match status" value="1"/>
</dbReference>
<dbReference type="InterPro" id="IPR052895">
    <property type="entry name" value="HetReg/Transcr_Mod"/>
</dbReference>